<evidence type="ECO:0000313" key="1">
    <source>
        <dbReference type="EMBL" id="GMN22591.1"/>
    </source>
</evidence>
<accession>A0AA87Z6V0</accession>
<keyword evidence="2" id="KW-1185">Reference proteome</keyword>
<dbReference type="AlphaFoldDB" id="A0AA87Z6V0"/>
<organism evidence="1 2">
    <name type="scientific">Ficus carica</name>
    <name type="common">Common fig</name>
    <dbReference type="NCBI Taxonomy" id="3494"/>
    <lineage>
        <taxon>Eukaryota</taxon>
        <taxon>Viridiplantae</taxon>
        <taxon>Streptophyta</taxon>
        <taxon>Embryophyta</taxon>
        <taxon>Tracheophyta</taxon>
        <taxon>Spermatophyta</taxon>
        <taxon>Magnoliopsida</taxon>
        <taxon>eudicotyledons</taxon>
        <taxon>Gunneridae</taxon>
        <taxon>Pentapetalae</taxon>
        <taxon>rosids</taxon>
        <taxon>fabids</taxon>
        <taxon>Rosales</taxon>
        <taxon>Moraceae</taxon>
        <taxon>Ficeae</taxon>
        <taxon>Ficus</taxon>
    </lineage>
</organism>
<protein>
    <submittedName>
        <fullName evidence="1">Uncharacterized protein</fullName>
    </submittedName>
</protein>
<comment type="caution">
    <text evidence="1">The sequence shown here is derived from an EMBL/GenBank/DDBJ whole genome shotgun (WGS) entry which is preliminary data.</text>
</comment>
<evidence type="ECO:0000313" key="2">
    <source>
        <dbReference type="Proteomes" id="UP001187192"/>
    </source>
</evidence>
<reference evidence="1" key="1">
    <citation type="submission" date="2023-07" db="EMBL/GenBank/DDBJ databases">
        <title>draft genome sequence of fig (Ficus carica).</title>
        <authorList>
            <person name="Takahashi T."/>
            <person name="Nishimura K."/>
        </authorList>
    </citation>
    <scope>NUCLEOTIDE SEQUENCE</scope>
</reference>
<gene>
    <name evidence="1" type="ORF">TIFTF001_043543</name>
</gene>
<name>A0AA87Z6V0_FICCA</name>
<sequence length="99" mass="11191">MSYLMYSARGRLRGERGAMSGSYIKAVIVLEEDRPLRSVDGRSEALGLNHEVRVLLSWLGGQLAQRFEGFWWCFFFFSERTSASVMAEGPLARVLIATK</sequence>
<dbReference type="Proteomes" id="UP001187192">
    <property type="component" value="Unassembled WGS sequence"/>
</dbReference>
<proteinExistence type="predicted"/>
<dbReference type="EMBL" id="BTGU01002844">
    <property type="protein sequence ID" value="GMN22591.1"/>
    <property type="molecule type" value="Genomic_DNA"/>
</dbReference>